<gene>
    <name evidence="1" type="ORF">GCM10011496_04340</name>
</gene>
<dbReference type="SUPFAM" id="SSF52467">
    <property type="entry name" value="DHS-like NAD/FAD-binding domain"/>
    <property type="match status" value="1"/>
</dbReference>
<dbReference type="RefSeq" id="WP_188706096.1">
    <property type="nucleotide sequence ID" value="NZ_BMIG01000001.1"/>
</dbReference>
<accession>A0A916WCZ6</accession>
<proteinExistence type="predicted"/>
<evidence type="ECO:0000313" key="2">
    <source>
        <dbReference type="Proteomes" id="UP000620596"/>
    </source>
</evidence>
<comment type="caution">
    <text evidence="1">The sequence shown here is derived from an EMBL/GenBank/DDBJ whole genome shotgun (WGS) entry which is preliminary data.</text>
</comment>
<evidence type="ECO:0008006" key="3">
    <source>
        <dbReference type="Google" id="ProtNLM"/>
    </source>
</evidence>
<dbReference type="Proteomes" id="UP000620596">
    <property type="component" value="Unassembled WGS sequence"/>
</dbReference>
<organism evidence="1 2">
    <name type="scientific">Polaromonas eurypsychrophila</name>
    <dbReference type="NCBI Taxonomy" id="1614635"/>
    <lineage>
        <taxon>Bacteria</taxon>
        <taxon>Pseudomonadati</taxon>
        <taxon>Pseudomonadota</taxon>
        <taxon>Betaproteobacteria</taxon>
        <taxon>Burkholderiales</taxon>
        <taxon>Comamonadaceae</taxon>
        <taxon>Polaromonas</taxon>
    </lineage>
</organism>
<reference evidence="1" key="1">
    <citation type="journal article" date="2014" name="Int. J. Syst. Evol. Microbiol.">
        <title>Complete genome sequence of Corynebacterium casei LMG S-19264T (=DSM 44701T), isolated from a smear-ripened cheese.</title>
        <authorList>
            <consortium name="US DOE Joint Genome Institute (JGI-PGF)"/>
            <person name="Walter F."/>
            <person name="Albersmeier A."/>
            <person name="Kalinowski J."/>
            <person name="Ruckert C."/>
        </authorList>
    </citation>
    <scope>NUCLEOTIDE SEQUENCE</scope>
    <source>
        <strain evidence="1">CGMCC 1.15322</strain>
    </source>
</reference>
<reference evidence="1" key="2">
    <citation type="submission" date="2020-09" db="EMBL/GenBank/DDBJ databases">
        <authorList>
            <person name="Sun Q."/>
            <person name="Zhou Y."/>
        </authorList>
    </citation>
    <scope>NUCLEOTIDE SEQUENCE</scope>
    <source>
        <strain evidence="1">CGMCC 1.15322</strain>
    </source>
</reference>
<dbReference type="EMBL" id="BMIG01000001">
    <property type="protein sequence ID" value="GGA86808.1"/>
    <property type="molecule type" value="Genomic_DNA"/>
</dbReference>
<dbReference type="InterPro" id="IPR029035">
    <property type="entry name" value="DHS-like_NAD/FAD-binding_dom"/>
</dbReference>
<evidence type="ECO:0000313" key="1">
    <source>
        <dbReference type="EMBL" id="GGA86808.1"/>
    </source>
</evidence>
<protein>
    <recommendedName>
        <fullName evidence="3">SIR2-like domain-containing protein</fullName>
    </recommendedName>
</protein>
<dbReference type="AlphaFoldDB" id="A0A916WCZ6"/>
<dbReference type="Pfam" id="PF13289">
    <property type="entry name" value="SIR2_2"/>
    <property type="match status" value="1"/>
</dbReference>
<keyword evidence="2" id="KW-1185">Reference proteome</keyword>
<name>A0A916WCZ6_9BURK</name>
<sequence>MITWPVPLVDELARRRAIIFLGSGVSKNSSGIGGKRPPIWKEFLELGIKRCTDKKLSREISKLVRESDLLTACELLHDALGADWENLILEEFVNPQYPPGDIHKHIFSLDSRLVITQNFDKIYDTYASAASQGTVIVKSYDEGDVSNFIRKRHRLVIKAHGSIDAPLQMVFTKGDYARARHRYAAFYSLLDGLMLTHTCIFLGCGISDPDIQVLLERNVQLHPTSNPHYIAMGSRYSADFKRAVKKTMNLEVLQYNPKDNHSELESSLATLGDLVEQKRQDLAITRDW</sequence>